<dbReference type="Proteomes" id="UP001564626">
    <property type="component" value="Unassembled WGS sequence"/>
</dbReference>
<evidence type="ECO:0000256" key="1">
    <source>
        <dbReference type="SAM" id="MobiDB-lite"/>
    </source>
</evidence>
<reference evidence="2 3" key="1">
    <citation type="submission" date="2024-08" db="EMBL/GenBank/DDBJ databases">
        <title>Genome mining of Saccharopolyspora cebuensis PGLac3 from Nigerian medicinal plant.</title>
        <authorList>
            <person name="Ezeobiora C.E."/>
            <person name="Igbokwe N.H."/>
            <person name="Amin D.H."/>
            <person name="Mendie U.E."/>
        </authorList>
    </citation>
    <scope>NUCLEOTIDE SEQUENCE [LARGE SCALE GENOMIC DNA]</scope>
    <source>
        <strain evidence="2 3">PGLac3</strain>
    </source>
</reference>
<name>A0ABV4CCQ3_9PSEU</name>
<evidence type="ECO:0000313" key="2">
    <source>
        <dbReference type="EMBL" id="MEY8038833.1"/>
    </source>
</evidence>
<feature type="region of interest" description="Disordered" evidence="1">
    <location>
        <begin position="26"/>
        <end position="47"/>
    </location>
</feature>
<keyword evidence="3" id="KW-1185">Reference proteome</keyword>
<dbReference type="EMBL" id="JBGEHV010000006">
    <property type="protein sequence ID" value="MEY8038833.1"/>
    <property type="molecule type" value="Genomic_DNA"/>
</dbReference>
<feature type="compositionally biased region" description="Basic and acidic residues" evidence="1">
    <location>
        <begin position="26"/>
        <end position="37"/>
    </location>
</feature>
<protein>
    <submittedName>
        <fullName evidence="2">Uncharacterized protein</fullName>
    </submittedName>
</protein>
<sequence>MVWAIVYVVFLVGLWLGIEGAARRAEERAAPAPERRAGTGPPVRAPGAQRVDVHWAVGSRETRVHLTRGDGRALCGHPLRGEWTRIGRPGRLGDRGGVPCEACLSARETTRAHLNQAIEAGLRPATAARGEHSPSSWETEELLLGIPAPRAVGVGQERPLLTDASGQLTSHPSAP</sequence>
<organism evidence="2 3">
    <name type="scientific">Saccharopolyspora cebuensis</name>
    <dbReference type="NCBI Taxonomy" id="418759"/>
    <lineage>
        <taxon>Bacteria</taxon>
        <taxon>Bacillati</taxon>
        <taxon>Actinomycetota</taxon>
        <taxon>Actinomycetes</taxon>
        <taxon>Pseudonocardiales</taxon>
        <taxon>Pseudonocardiaceae</taxon>
        <taxon>Saccharopolyspora</taxon>
    </lineage>
</organism>
<dbReference type="RefSeq" id="WP_345367783.1">
    <property type="nucleotide sequence ID" value="NZ_BAABII010000019.1"/>
</dbReference>
<gene>
    <name evidence="2" type="ORF">AB8O55_05450</name>
</gene>
<proteinExistence type="predicted"/>
<evidence type="ECO:0000313" key="3">
    <source>
        <dbReference type="Proteomes" id="UP001564626"/>
    </source>
</evidence>
<comment type="caution">
    <text evidence="2">The sequence shown here is derived from an EMBL/GenBank/DDBJ whole genome shotgun (WGS) entry which is preliminary data.</text>
</comment>
<accession>A0ABV4CCQ3</accession>